<protein>
    <submittedName>
        <fullName evidence="1">Uncharacterized protein</fullName>
    </submittedName>
</protein>
<sequence>MPKVIDFRDYNKKVEILDIRLSCITGAEMLFLLSAINSLYKKMKPFLDPEQIRKNVNYNTDLDDDDMMYSILTIEEITHFMTIKIYSDNAYEELDEESLRSYIDYRLNLAEELADDLNKGILFAIEK</sequence>
<dbReference type="EMBL" id="AZMM01018785">
    <property type="protein sequence ID" value="ETJ17294.1"/>
    <property type="molecule type" value="Genomic_DNA"/>
</dbReference>
<evidence type="ECO:0000313" key="1">
    <source>
        <dbReference type="EMBL" id="ETJ17294.1"/>
    </source>
</evidence>
<accession>W1WLK6</accession>
<organism evidence="1">
    <name type="scientific">human gut metagenome</name>
    <dbReference type="NCBI Taxonomy" id="408170"/>
    <lineage>
        <taxon>unclassified sequences</taxon>
        <taxon>metagenomes</taxon>
        <taxon>organismal metagenomes</taxon>
    </lineage>
</organism>
<name>W1WLK6_9ZZZZ</name>
<proteinExistence type="predicted"/>
<dbReference type="AlphaFoldDB" id="W1WLK6"/>
<gene>
    <name evidence="1" type="ORF">Q604_UNBc4C00004G0009</name>
</gene>
<reference evidence="1" key="1">
    <citation type="submission" date="2013-12" db="EMBL/GenBank/DDBJ databases">
        <title>A Varibaculum cambriense genome reconstructed from a premature infant gut community with otherwise low bacterial novelty that shifts toward anaerobic metabolism during the third week of life.</title>
        <authorList>
            <person name="Brown C.T."/>
            <person name="Sharon I."/>
            <person name="Thomas B.C."/>
            <person name="Castelle C.J."/>
            <person name="Morowitz M.J."/>
            <person name="Banfield J.F."/>
        </authorList>
    </citation>
    <scope>NUCLEOTIDE SEQUENCE</scope>
</reference>
<comment type="caution">
    <text evidence="1">The sequence shown here is derived from an EMBL/GenBank/DDBJ whole genome shotgun (WGS) entry which is preliminary data.</text>
</comment>